<dbReference type="GO" id="GO:0030145">
    <property type="term" value="F:manganese ion binding"/>
    <property type="evidence" value="ECO:0007669"/>
    <property type="project" value="TreeGrafter"/>
</dbReference>
<feature type="region of interest" description="Disordered" evidence="5">
    <location>
        <begin position="72"/>
        <end position="126"/>
    </location>
</feature>
<dbReference type="Proteomes" id="UP000623129">
    <property type="component" value="Unassembled WGS sequence"/>
</dbReference>
<sequence length="156" mass="17936">MRLHHQKHHQTYVTNYNTALELLDSATEKGDASAVVGLQSAVKFNGGVAVIVFGPITRINMSFHLHEIMKKRYSSDEESSISDAKEKISKRRRGRDKRDKRRKRKHSSDDSEKGTKEGLSEKTSNDVVRKEMGLEWILKAASKRENNPLQEEKKRF</sequence>
<evidence type="ECO:0000256" key="2">
    <source>
        <dbReference type="ARBA" id="ARBA00012682"/>
    </source>
</evidence>
<comment type="similarity">
    <text evidence="1">Belongs to the iron/manganese superoxide dismutase family.</text>
</comment>
<dbReference type="InterPro" id="IPR036324">
    <property type="entry name" value="Mn/Fe_SOD_N_sf"/>
</dbReference>
<dbReference type="OrthoDB" id="239262at2759"/>
<dbReference type="SUPFAM" id="SSF46609">
    <property type="entry name" value="Fe,Mn superoxide dismutase (SOD), N-terminal domain"/>
    <property type="match status" value="1"/>
</dbReference>
<keyword evidence="4" id="KW-0560">Oxidoreductase</keyword>
<evidence type="ECO:0000256" key="5">
    <source>
        <dbReference type="SAM" id="MobiDB-lite"/>
    </source>
</evidence>
<evidence type="ECO:0000313" key="8">
    <source>
        <dbReference type="Proteomes" id="UP000623129"/>
    </source>
</evidence>
<dbReference type="EC" id="1.15.1.1" evidence="2"/>
<dbReference type="GO" id="GO:0005739">
    <property type="term" value="C:mitochondrion"/>
    <property type="evidence" value="ECO:0007669"/>
    <property type="project" value="TreeGrafter"/>
</dbReference>
<gene>
    <name evidence="7" type="ORF">FCM35_KLT04388</name>
</gene>
<proteinExistence type="inferred from homology"/>
<name>A0A833VQD4_9POAL</name>
<accession>A0A833VQD4</accession>
<dbReference type="AlphaFoldDB" id="A0A833VQD4"/>
<dbReference type="Gene3D" id="1.10.287.990">
    <property type="entry name" value="Fe,Mn superoxide dismutase (SOD) domain"/>
    <property type="match status" value="1"/>
</dbReference>
<dbReference type="EMBL" id="SWLB01000013">
    <property type="protein sequence ID" value="KAF3331034.1"/>
    <property type="molecule type" value="Genomic_DNA"/>
</dbReference>
<dbReference type="InterPro" id="IPR019831">
    <property type="entry name" value="Mn/Fe_SOD_N"/>
</dbReference>
<keyword evidence="8" id="KW-1185">Reference proteome</keyword>
<evidence type="ECO:0000256" key="4">
    <source>
        <dbReference type="ARBA" id="ARBA00023002"/>
    </source>
</evidence>
<feature type="compositionally biased region" description="Basic residues" evidence="5">
    <location>
        <begin position="88"/>
        <end position="106"/>
    </location>
</feature>
<organism evidence="7 8">
    <name type="scientific">Carex littledalei</name>
    <dbReference type="NCBI Taxonomy" id="544730"/>
    <lineage>
        <taxon>Eukaryota</taxon>
        <taxon>Viridiplantae</taxon>
        <taxon>Streptophyta</taxon>
        <taxon>Embryophyta</taxon>
        <taxon>Tracheophyta</taxon>
        <taxon>Spermatophyta</taxon>
        <taxon>Magnoliopsida</taxon>
        <taxon>Liliopsida</taxon>
        <taxon>Poales</taxon>
        <taxon>Cyperaceae</taxon>
        <taxon>Cyperoideae</taxon>
        <taxon>Cariceae</taxon>
        <taxon>Carex</taxon>
        <taxon>Carex subgen. Euthyceras</taxon>
    </lineage>
</organism>
<reference evidence="7" key="1">
    <citation type="submission" date="2020-01" db="EMBL/GenBank/DDBJ databases">
        <title>Genome sequence of Kobresia littledalei, the first chromosome-level genome in the family Cyperaceae.</title>
        <authorList>
            <person name="Qu G."/>
        </authorList>
    </citation>
    <scope>NUCLEOTIDE SEQUENCE</scope>
    <source>
        <strain evidence="7">C.B.Clarke</strain>
        <tissue evidence="7">Leaf</tissue>
    </source>
</reference>
<protein>
    <recommendedName>
        <fullName evidence="2">superoxide dismutase</fullName>
        <ecNumber evidence="2">1.15.1.1</ecNumber>
    </recommendedName>
</protein>
<evidence type="ECO:0000259" key="6">
    <source>
        <dbReference type="Pfam" id="PF00081"/>
    </source>
</evidence>
<dbReference type="Pfam" id="PF00081">
    <property type="entry name" value="Sod_Fe_N"/>
    <property type="match status" value="1"/>
</dbReference>
<dbReference type="GO" id="GO:0004784">
    <property type="term" value="F:superoxide dismutase activity"/>
    <property type="evidence" value="ECO:0007669"/>
    <property type="project" value="UniProtKB-EC"/>
</dbReference>
<evidence type="ECO:0000313" key="7">
    <source>
        <dbReference type="EMBL" id="KAF3331034.1"/>
    </source>
</evidence>
<feature type="domain" description="Manganese/iron superoxide dismutase N-terminal" evidence="6">
    <location>
        <begin position="1"/>
        <end position="48"/>
    </location>
</feature>
<dbReference type="PANTHER" id="PTHR11404">
    <property type="entry name" value="SUPEROXIDE DISMUTASE 2"/>
    <property type="match status" value="1"/>
</dbReference>
<evidence type="ECO:0000256" key="3">
    <source>
        <dbReference type="ARBA" id="ARBA00022723"/>
    </source>
</evidence>
<comment type="caution">
    <text evidence="7">The sequence shown here is derived from an EMBL/GenBank/DDBJ whole genome shotgun (WGS) entry which is preliminary data.</text>
</comment>
<feature type="compositionally biased region" description="Basic and acidic residues" evidence="5">
    <location>
        <begin position="107"/>
        <end position="126"/>
    </location>
</feature>
<dbReference type="PANTHER" id="PTHR11404:SF6">
    <property type="entry name" value="SUPEROXIDE DISMUTASE [MN], MITOCHONDRIAL"/>
    <property type="match status" value="1"/>
</dbReference>
<keyword evidence="3" id="KW-0479">Metal-binding</keyword>
<evidence type="ECO:0000256" key="1">
    <source>
        <dbReference type="ARBA" id="ARBA00008714"/>
    </source>
</evidence>
<dbReference type="InterPro" id="IPR050265">
    <property type="entry name" value="Fe/Mn_Superoxide_Dismutase"/>
</dbReference>